<keyword evidence="3" id="KW-0479">Metal-binding</keyword>
<comment type="catalytic activity">
    <reaction evidence="1">
        <text>S-ubiquitinyl-[E2 ubiquitin-conjugating enzyme]-L-cysteine + [acceptor protein]-L-lysine = [E2 ubiquitin-conjugating enzyme]-L-cysteine + N(6)-ubiquitinyl-[acceptor protein]-L-lysine.</text>
        <dbReference type="EC" id="2.3.2.27"/>
    </reaction>
</comment>
<evidence type="ECO:0000256" key="1">
    <source>
        <dbReference type="ARBA" id="ARBA00000900"/>
    </source>
</evidence>
<keyword evidence="11" id="KW-1185">Reference proteome</keyword>
<dbReference type="Proteomes" id="UP000215914">
    <property type="component" value="Unassembled WGS sequence"/>
</dbReference>
<dbReference type="PROSITE" id="PS50089">
    <property type="entry name" value="ZF_RING_2"/>
    <property type="match status" value="1"/>
</dbReference>
<feature type="domain" description="RING-type" evidence="9">
    <location>
        <begin position="242"/>
        <end position="283"/>
    </location>
</feature>
<keyword evidence="5" id="KW-0862">Zinc</keyword>
<evidence type="ECO:0000256" key="8">
    <source>
        <dbReference type="SAM" id="Phobius"/>
    </source>
</evidence>
<accession>A0A9K3JS08</accession>
<evidence type="ECO:0000313" key="11">
    <source>
        <dbReference type="Proteomes" id="UP000215914"/>
    </source>
</evidence>
<evidence type="ECO:0000259" key="9">
    <source>
        <dbReference type="PROSITE" id="PS50089"/>
    </source>
</evidence>
<keyword evidence="8" id="KW-0812">Transmembrane</keyword>
<evidence type="ECO:0000256" key="2">
    <source>
        <dbReference type="ARBA" id="ARBA00012483"/>
    </source>
</evidence>
<evidence type="ECO:0000256" key="7">
    <source>
        <dbReference type="SAM" id="MobiDB-lite"/>
    </source>
</evidence>
<dbReference type="InterPro" id="IPR001841">
    <property type="entry name" value="Znf_RING"/>
</dbReference>
<dbReference type="EC" id="2.3.2.27" evidence="2"/>
<evidence type="ECO:0000256" key="4">
    <source>
        <dbReference type="ARBA" id="ARBA00022771"/>
    </source>
</evidence>
<reference evidence="10" key="1">
    <citation type="journal article" date="2017" name="Nature">
        <title>The sunflower genome provides insights into oil metabolism, flowering and Asterid evolution.</title>
        <authorList>
            <person name="Badouin H."/>
            <person name="Gouzy J."/>
            <person name="Grassa C.J."/>
            <person name="Murat F."/>
            <person name="Staton S.E."/>
            <person name="Cottret L."/>
            <person name="Lelandais-Briere C."/>
            <person name="Owens G.L."/>
            <person name="Carrere S."/>
            <person name="Mayjonade B."/>
            <person name="Legrand L."/>
            <person name="Gill N."/>
            <person name="Kane N.C."/>
            <person name="Bowers J.E."/>
            <person name="Hubner S."/>
            <person name="Bellec A."/>
            <person name="Berard A."/>
            <person name="Berges H."/>
            <person name="Blanchet N."/>
            <person name="Boniface M.C."/>
            <person name="Brunel D."/>
            <person name="Catrice O."/>
            <person name="Chaidir N."/>
            <person name="Claudel C."/>
            <person name="Donnadieu C."/>
            <person name="Faraut T."/>
            <person name="Fievet G."/>
            <person name="Helmstetter N."/>
            <person name="King M."/>
            <person name="Knapp S.J."/>
            <person name="Lai Z."/>
            <person name="Le Paslier M.C."/>
            <person name="Lippi Y."/>
            <person name="Lorenzon L."/>
            <person name="Mandel J.R."/>
            <person name="Marage G."/>
            <person name="Marchand G."/>
            <person name="Marquand E."/>
            <person name="Bret-Mestries E."/>
            <person name="Morien E."/>
            <person name="Nambeesan S."/>
            <person name="Nguyen T."/>
            <person name="Pegot-Espagnet P."/>
            <person name="Pouilly N."/>
            <person name="Raftis F."/>
            <person name="Sallet E."/>
            <person name="Schiex T."/>
            <person name="Thomas J."/>
            <person name="Vandecasteele C."/>
            <person name="Vares D."/>
            <person name="Vear F."/>
            <person name="Vautrin S."/>
            <person name="Crespi M."/>
            <person name="Mangin B."/>
            <person name="Burke J.M."/>
            <person name="Salse J."/>
            <person name="Munos S."/>
            <person name="Vincourt P."/>
            <person name="Rieseberg L.H."/>
            <person name="Langlade N.B."/>
        </authorList>
    </citation>
    <scope>NUCLEOTIDE SEQUENCE</scope>
    <source>
        <tissue evidence="10">Leaves</tissue>
    </source>
</reference>
<dbReference type="Pfam" id="PF13639">
    <property type="entry name" value="zf-RING_2"/>
    <property type="match status" value="1"/>
</dbReference>
<protein>
    <recommendedName>
        <fullName evidence="2">RING-type E3 ubiquitin transferase</fullName>
        <ecNumber evidence="2">2.3.2.27</ecNumber>
    </recommendedName>
</protein>
<dbReference type="SMART" id="SM00184">
    <property type="entry name" value="RING"/>
    <property type="match status" value="1"/>
</dbReference>
<keyword evidence="4 6" id="KW-0863">Zinc-finger</keyword>
<dbReference type="Gene3D" id="3.30.40.10">
    <property type="entry name" value="Zinc/RING finger domain, C3HC4 (zinc finger)"/>
    <property type="match status" value="1"/>
</dbReference>
<sequence length="353" mass="39738">MDTDDTSAVDPTRRCHLCHRILSSETETHGSLESTGICNNCNFLFSEDNITTRTRYNNSLESFENMLSQFPELQPTTSDHVNRSRQRTRVLFETVTADFDSVHRDGDIFPYDAYDSDSDASVDVDTYLNHDDDDDDDDVDDGHDENTVGGSVGRIQLHRSLATNGRNRPNDWLREILSDEGIRNSERRRLFSILDDQVLDTSGYGDYVDVETNGSRLGAPPAADWFVKNLEPVIVDEPGSVCVICKDNVCVGSVVNRLPCGHVYHPSCIVPWLNARNTCPLCRYELPTDDKDRSRQESEVQRALAASGGRRWWFVVAPVVSVVVIAVLWLGGGVFGGQRDDRSVRWWSLFVNE</sequence>
<dbReference type="EMBL" id="MNCJ02000316">
    <property type="protein sequence ID" value="KAF5820289.1"/>
    <property type="molecule type" value="Genomic_DNA"/>
</dbReference>
<evidence type="ECO:0000256" key="3">
    <source>
        <dbReference type="ARBA" id="ARBA00022723"/>
    </source>
</evidence>
<organism evidence="10 11">
    <name type="scientific">Helianthus annuus</name>
    <name type="common">Common sunflower</name>
    <dbReference type="NCBI Taxonomy" id="4232"/>
    <lineage>
        <taxon>Eukaryota</taxon>
        <taxon>Viridiplantae</taxon>
        <taxon>Streptophyta</taxon>
        <taxon>Embryophyta</taxon>
        <taxon>Tracheophyta</taxon>
        <taxon>Spermatophyta</taxon>
        <taxon>Magnoliopsida</taxon>
        <taxon>eudicotyledons</taxon>
        <taxon>Gunneridae</taxon>
        <taxon>Pentapetalae</taxon>
        <taxon>asterids</taxon>
        <taxon>campanulids</taxon>
        <taxon>Asterales</taxon>
        <taxon>Asteraceae</taxon>
        <taxon>Asteroideae</taxon>
        <taxon>Heliantheae alliance</taxon>
        <taxon>Heliantheae</taxon>
        <taxon>Helianthus</taxon>
    </lineage>
</organism>
<dbReference type="InterPro" id="IPR013083">
    <property type="entry name" value="Znf_RING/FYVE/PHD"/>
</dbReference>
<dbReference type="GO" id="GO:0061630">
    <property type="term" value="F:ubiquitin protein ligase activity"/>
    <property type="evidence" value="ECO:0000318"/>
    <property type="project" value="GO_Central"/>
</dbReference>
<dbReference type="GO" id="GO:0005737">
    <property type="term" value="C:cytoplasm"/>
    <property type="evidence" value="ECO:0000318"/>
    <property type="project" value="GO_Central"/>
</dbReference>
<dbReference type="Gramene" id="mRNA:HanXRQr2_Chr01g0000531">
    <property type="protein sequence ID" value="CDS:HanXRQr2_Chr01g0000531.1"/>
    <property type="gene ID" value="HanXRQr2_Chr01g0000531"/>
</dbReference>
<dbReference type="CDD" id="cd16454">
    <property type="entry name" value="RING-H2_PA-TM-RING"/>
    <property type="match status" value="1"/>
</dbReference>
<dbReference type="GO" id="GO:0016567">
    <property type="term" value="P:protein ubiquitination"/>
    <property type="evidence" value="ECO:0000318"/>
    <property type="project" value="GO_Central"/>
</dbReference>
<keyword evidence="8" id="KW-1133">Transmembrane helix</keyword>
<dbReference type="AlphaFoldDB" id="A0A9K3JS08"/>
<feature type="transmembrane region" description="Helical" evidence="8">
    <location>
        <begin position="312"/>
        <end position="335"/>
    </location>
</feature>
<feature type="region of interest" description="Disordered" evidence="7">
    <location>
        <begin position="123"/>
        <end position="150"/>
    </location>
</feature>
<dbReference type="SUPFAM" id="SSF57850">
    <property type="entry name" value="RING/U-box"/>
    <property type="match status" value="1"/>
</dbReference>
<comment type="caution">
    <text evidence="10">The sequence shown here is derived from an EMBL/GenBank/DDBJ whole genome shotgun (WGS) entry which is preliminary data.</text>
</comment>
<dbReference type="OrthoDB" id="21204at2759"/>
<evidence type="ECO:0000256" key="6">
    <source>
        <dbReference type="PROSITE-ProRule" id="PRU00175"/>
    </source>
</evidence>
<keyword evidence="8" id="KW-0472">Membrane</keyword>
<dbReference type="PANTHER" id="PTHR15710:SF242">
    <property type="entry name" value="OS06G0633500 PROTEIN"/>
    <property type="match status" value="1"/>
</dbReference>
<dbReference type="GO" id="GO:0008270">
    <property type="term" value="F:zinc ion binding"/>
    <property type="evidence" value="ECO:0007669"/>
    <property type="project" value="UniProtKB-KW"/>
</dbReference>
<evidence type="ECO:0000256" key="5">
    <source>
        <dbReference type="ARBA" id="ARBA00022833"/>
    </source>
</evidence>
<feature type="compositionally biased region" description="Acidic residues" evidence="7">
    <location>
        <begin position="131"/>
        <end position="143"/>
    </location>
</feature>
<proteinExistence type="predicted"/>
<dbReference type="PANTHER" id="PTHR15710">
    <property type="entry name" value="E3 UBIQUITIN-PROTEIN LIGASE PRAJA"/>
    <property type="match status" value="1"/>
</dbReference>
<name>A0A9K3JS08_HELAN</name>
<reference evidence="10" key="2">
    <citation type="submission" date="2020-06" db="EMBL/GenBank/DDBJ databases">
        <title>Helianthus annuus Genome sequencing and assembly Release 2.</title>
        <authorList>
            <person name="Gouzy J."/>
            <person name="Langlade N."/>
            <person name="Munos S."/>
        </authorList>
    </citation>
    <scope>NUCLEOTIDE SEQUENCE</scope>
    <source>
        <tissue evidence="10">Leaves</tissue>
    </source>
</reference>
<gene>
    <name evidence="10" type="ORF">HanXRQr2_Chr01g0000531</name>
</gene>
<evidence type="ECO:0000313" key="10">
    <source>
        <dbReference type="EMBL" id="KAF5820289.1"/>
    </source>
</evidence>